<keyword evidence="3" id="KW-0479">Metal-binding</keyword>
<dbReference type="Pfam" id="PF18319">
    <property type="entry name" value="Zn_ribbon_PriA"/>
    <property type="match status" value="1"/>
</dbReference>
<evidence type="ECO:0000256" key="4">
    <source>
        <dbReference type="ARBA" id="ARBA00022741"/>
    </source>
</evidence>
<evidence type="ECO:0000313" key="15">
    <source>
        <dbReference type="EMBL" id="MPL86237.1"/>
    </source>
</evidence>
<dbReference type="InterPro" id="IPR005259">
    <property type="entry name" value="PriA"/>
</dbReference>
<evidence type="ECO:0000256" key="9">
    <source>
        <dbReference type="ARBA" id="ARBA00023125"/>
    </source>
</evidence>
<evidence type="ECO:0000256" key="10">
    <source>
        <dbReference type="ARBA" id="ARBA00023235"/>
    </source>
</evidence>
<dbReference type="InterPro" id="IPR014001">
    <property type="entry name" value="Helicase_ATP-bd"/>
</dbReference>
<comment type="caution">
    <text evidence="15">The sequence shown here is derived from an EMBL/GenBank/DDBJ whole genome shotgun (WGS) entry which is preliminary data.</text>
</comment>
<dbReference type="InterPro" id="IPR011545">
    <property type="entry name" value="DEAD/DEAH_box_helicase_dom"/>
</dbReference>
<comment type="catalytic activity">
    <reaction evidence="12">
        <text>ATP + H2O = ADP + phosphate + H(+)</text>
        <dbReference type="Rhea" id="RHEA:13065"/>
        <dbReference type="ChEBI" id="CHEBI:15377"/>
        <dbReference type="ChEBI" id="CHEBI:15378"/>
        <dbReference type="ChEBI" id="CHEBI:30616"/>
        <dbReference type="ChEBI" id="CHEBI:43474"/>
        <dbReference type="ChEBI" id="CHEBI:456216"/>
        <dbReference type="EC" id="5.6.2.4"/>
    </reaction>
</comment>
<keyword evidence="8" id="KW-0067">ATP-binding</keyword>
<dbReference type="GO" id="GO:0005524">
    <property type="term" value="F:ATP binding"/>
    <property type="evidence" value="ECO:0007669"/>
    <property type="project" value="UniProtKB-KW"/>
</dbReference>
<dbReference type="Pfam" id="PF18074">
    <property type="entry name" value="PriA_C"/>
    <property type="match status" value="1"/>
</dbReference>
<dbReference type="SMART" id="SM00490">
    <property type="entry name" value="HELICc"/>
    <property type="match status" value="1"/>
</dbReference>
<organism evidence="15">
    <name type="scientific">bioreactor metagenome</name>
    <dbReference type="NCBI Taxonomy" id="1076179"/>
    <lineage>
        <taxon>unclassified sequences</taxon>
        <taxon>metagenomes</taxon>
        <taxon>ecological metagenomes</taxon>
    </lineage>
</organism>
<dbReference type="InterPro" id="IPR042115">
    <property type="entry name" value="PriA_3primeBD_sf"/>
</dbReference>
<dbReference type="InterPro" id="IPR041236">
    <property type="entry name" value="PriA_C"/>
</dbReference>
<evidence type="ECO:0000256" key="7">
    <source>
        <dbReference type="ARBA" id="ARBA00022833"/>
    </source>
</evidence>
<dbReference type="Gene3D" id="3.40.50.300">
    <property type="entry name" value="P-loop containing nucleotide triphosphate hydrolases"/>
    <property type="match status" value="2"/>
</dbReference>
<evidence type="ECO:0000256" key="1">
    <source>
        <dbReference type="ARBA" id="ARBA00022515"/>
    </source>
</evidence>
<dbReference type="GO" id="GO:0006270">
    <property type="term" value="P:DNA replication initiation"/>
    <property type="evidence" value="ECO:0007669"/>
    <property type="project" value="TreeGrafter"/>
</dbReference>
<dbReference type="InterPro" id="IPR041222">
    <property type="entry name" value="PriA_3primeBD"/>
</dbReference>
<evidence type="ECO:0000256" key="8">
    <source>
        <dbReference type="ARBA" id="ARBA00022840"/>
    </source>
</evidence>
<dbReference type="EC" id="5.6.2.4" evidence="11"/>
<keyword evidence="2" id="KW-0235">DNA replication</keyword>
<dbReference type="InterPro" id="IPR027417">
    <property type="entry name" value="P-loop_NTPase"/>
</dbReference>
<evidence type="ECO:0000256" key="12">
    <source>
        <dbReference type="ARBA" id="ARBA00048988"/>
    </source>
</evidence>
<dbReference type="EMBL" id="VSSQ01000218">
    <property type="protein sequence ID" value="MPL86237.1"/>
    <property type="molecule type" value="Genomic_DNA"/>
</dbReference>
<sequence length="799" mass="89430">MKFAQVAINLPVKNIFQQFTYKVPDQLDFLAEGWRVVVPFGKQLLEGFIVGEDNEVDTSMEYKEILDTLGTEPWFDEDMLITAHWMSNYYMCSLAEVLRLFIPGKKSIVTVSRYGACDDFAAELTPYEKELYDYLQFKGPMLRKDIAALAQGSEALKGLITKKAVALEYEIKQKVKNKSINVYSITKEGQAALAAGNKRSKAQMAALLVLNSVEKLAAIELSTQKISMATMRTLVNKNWIKKTEERILRDSYKSKQESKEILTLTDEQKKAIQAVSSPMLAGIYQPFLLQGITGSGKTEVYLRLADKAVAAGKQAMVLVPEIALTGQIVKRFKSWFGNKVAVAHSKLSPSERADVWQRMRSGQADILIGVRSAVFSPFAKLGLIIIDEEQEYTYKQEERPNYHARKVALERAQILQVPVVLGSATPDLESYYKAINGEYCYLKLTKRPTAGGQLPKVEIVDMRAELQSGNKSVLSRSLRSALVETANVGEQAIVLLNRRGFSTFVMCRDCGETITCPNCAVALVYHAKEKLMRCHYCGHTMSIPDECPKCHSRRIKFFGTGTERAEGELQSLAENIKPIRMDQDSTTAKFAHEDILRAFVGGRYNVLLGTQMVAKGHDIPNVTLVGVLSADSQLNLPDFRSGERTFALLTQAAGRAGRGEKHGKVVFQAYDADNQVLKMAAIQDYAGFAQVELQARKELWYPPYSNLLKITVLHKDQNLGNAIAEKIVDFLETQKLDKNGKETQVMGPFPAIVAMVNNIYRVNVLIKSNNMSMIKRLLMDSEFKEMKNVYFDVDPVSVI</sequence>
<evidence type="ECO:0000256" key="3">
    <source>
        <dbReference type="ARBA" id="ARBA00022723"/>
    </source>
</evidence>
<protein>
    <recommendedName>
        <fullName evidence="11">DNA 3'-5' helicase</fullName>
        <ecNumber evidence="11">5.6.2.4</ecNumber>
    </recommendedName>
</protein>
<keyword evidence="6" id="KW-0347">Helicase</keyword>
<dbReference type="InterPro" id="IPR001650">
    <property type="entry name" value="Helicase_C-like"/>
</dbReference>
<dbReference type="PROSITE" id="PS51192">
    <property type="entry name" value="HELICASE_ATP_BIND_1"/>
    <property type="match status" value="1"/>
</dbReference>
<keyword evidence="5 15" id="KW-0378">Hydrolase</keyword>
<dbReference type="Gene3D" id="3.40.1440.60">
    <property type="entry name" value="PriA, 3(prime) DNA-binding domain"/>
    <property type="match status" value="1"/>
</dbReference>
<evidence type="ECO:0000259" key="13">
    <source>
        <dbReference type="PROSITE" id="PS51192"/>
    </source>
</evidence>
<keyword evidence="1" id="KW-0639">Primosome</keyword>
<dbReference type="InterPro" id="IPR040498">
    <property type="entry name" value="PriA_CRR"/>
</dbReference>
<feature type="domain" description="Helicase ATP-binding" evidence="13">
    <location>
        <begin position="278"/>
        <end position="444"/>
    </location>
</feature>
<dbReference type="GO" id="GO:0006269">
    <property type="term" value="P:DNA replication, synthesis of primer"/>
    <property type="evidence" value="ECO:0007669"/>
    <property type="project" value="UniProtKB-KW"/>
</dbReference>
<dbReference type="Pfam" id="PF00270">
    <property type="entry name" value="DEAD"/>
    <property type="match status" value="1"/>
</dbReference>
<dbReference type="NCBIfam" id="TIGR00595">
    <property type="entry name" value="priA"/>
    <property type="match status" value="1"/>
</dbReference>
<dbReference type="CDD" id="cd18804">
    <property type="entry name" value="SF2_C_priA"/>
    <property type="match status" value="1"/>
</dbReference>
<evidence type="ECO:0000256" key="6">
    <source>
        <dbReference type="ARBA" id="ARBA00022806"/>
    </source>
</evidence>
<evidence type="ECO:0000256" key="5">
    <source>
        <dbReference type="ARBA" id="ARBA00022801"/>
    </source>
</evidence>
<dbReference type="SMART" id="SM00487">
    <property type="entry name" value="DEXDc"/>
    <property type="match status" value="1"/>
</dbReference>
<proteinExistence type="inferred from homology"/>
<keyword evidence="9" id="KW-0238">DNA-binding</keyword>
<dbReference type="CDD" id="cd17929">
    <property type="entry name" value="DEXHc_priA"/>
    <property type="match status" value="1"/>
</dbReference>
<dbReference type="GO" id="GO:0016887">
    <property type="term" value="F:ATP hydrolysis activity"/>
    <property type="evidence" value="ECO:0007669"/>
    <property type="project" value="RHEA"/>
</dbReference>
<keyword evidence="10" id="KW-0413">Isomerase</keyword>
<dbReference type="AlphaFoldDB" id="A0A644V4W0"/>
<evidence type="ECO:0000259" key="14">
    <source>
        <dbReference type="PROSITE" id="PS51194"/>
    </source>
</evidence>
<keyword evidence="4" id="KW-0547">Nucleotide-binding</keyword>
<name>A0A644V4W0_9ZZZZ</name>
<dbReference type="GO" id="GO:0043138">
    <property type="term" value="F:3'-5' DNA helicase activity"/>
    <property type="evidence" value="ECO:0007669"/>
    <property type="project" value="UniProtKB-EC"/>
</dbReference>
<dbReference type="HAMAP" id="MF_00983">
    <property type="entry name" value="PriA"/>
    <property type="match status" value="1"/>
</dbReference>
<evidence type="ECO:0000256" key="11">
    <source>
        <dbReference type="ARBA" id="ARBA00034808"/>
    </source>
</evidence>
<reference evidence="15" key="1">
    <citation type="submission" date="2019-08" db="EMBL/GenBank/DDBJ databases">
        <authorList>
            <person name="Kucharzyk K."/>
            <person name="Murdoch R.W."/>
            <person name="Higgins S."/>
            <person name="Loffler F."/>
        </authorList>
    </citation>
    <scope>NUCLEOTIDE SEQUENCE</scope>
</reference>
<dbReference type="GO" id="GO:1990077">
    <property type="term" value="C:primosome complex"/>
    <property type="evidence" value="ECO:0007669"/>
    <property type="project" value="UniProtKB-KW"/>
</dbReference>
<dbReference type="FunFam" id="3.40.50.300:FF:000489">
    <property type="entry name" value="Primosome assembly protein PriA"/>
    <property type="match status" value="1"/>
</dbReference>
<keyword evidence="7" id="KW-0862">Zinc</keyword>
<dbReference type="GO" id="GO:0006302">
    <property type="term" value="P:double-strand break repair"/>
    <property type="evidence" value="ECO:0007669"/>
    <property type="project" value="InterPro"/>
</dbReference>
<dbReference type="SUPFAM" id="SSF52540">
    <property type="entry name" value="P-loop containing nucleoside triphosphate hydrolases"/>
    <property type="match status" value="2"/>
</dbReference>
<dbReference type="GO" id="GO:0003677">
    <property type="term" value="F:DNA binding"/>
    <property type="evidence" value="ECO:0007669"/>
    <property type="project" value="UniProtKB-KW"/>
</dbReference>
<dbReference type="PANTHER" id="PTHR30580:SF0">
    <property type="entry name" value="PRIMOSOMAL PROTEIN N"/>
    <property type="match status" value="1"/>
</dbReference>
<dbReference type="NCBIfam" id="NF004066">
    <property type="entry name" value="PRK05580.1-3"/>
    <property type="match status" value="1"/>
</dbReference>
<dbReference type="Pfam" id="PF17764">
    <property type="entry name" value="PriA_3primeBD"/>
    <property type="match status" value="1"/>
</dbReference>
<evidence type="ECO:0000256" key="2">
    <source>
        <dbReference type="ARBA" id="ARBA00022705"/>
    </source>
</evidence>
<feature type="domain" description="Helicase C-terminal" evidence="14">
    <location>
        <begin position="542"/>
        <end position="699"/>
    </location>
</feature>
<gene>
    <name evidence="15" type="primary">priA_13</name>
    <name evidence="15" type="ORF">SDC9_32214</name>
</gene>
<dbReference type="PROSITE" id="PS51194">
    <property type="entry name" value="HELICASE_CTER"/>
    <property type="match status" value="1"/>
</dbReference>
<dbReference type="GO" id="GO:0006310">
    <property type="term" value="P:DNA recombination"/>
    <property type="evidence" value="ECO:0007669"/>
    <property type="project" value="InterPro"/>
</dbReference>
<dbReference type="Pfam" id="PF00271">
    <property type="entry name" value="Helicase_C"/>
    <property type="match status" value="1"/>
</dbReference>
<accession>A0A644V4W0</accession>
<dbReference type="GO" id="GO:0046872">
    <property type="term" value="F:metal ion binding"/>
    <property type="evidence" value="ECO:0007669"/>
    <property type="project" value="UniProtKB-KW"/>
</dbReference>
<dbReference type="PANTHER" id="PTHR30580">
    <property type="entry name" value="PRIMOSOMAL PROTEIN N"/>
    <property type="match status" value="1"/>
</dbReference>